<keyword evidence="6" id="KW-0378">Hydrolase</keyword>
<comment type="cofactor">
    <cofactor evidence="2">
        <name>Mg(2+)</name>
        <dbReference type="ChEBI" id="CHEBI:18420"/>
    </cofactor>
</comment>
<keyword evidence="3" id="KW-0540">Nuclease</keyword>
<evidence type="ECO:0000313" key="10">
    <source>
        <dbReference type="EMBL" id="AVP99929.1"/>
    </source>
</evidence>
<evidence type="ECO:0000259" key="9">
    <source>
        <dbReference type="Pfam" id="PF03372"/>
    </source>
</evidence>
<dbReference type="PANTHER" id="PTHR15822:SF4">
    <property type="entry name" value="TYROSYL-DNA PHOSPHODIESTERASE 2"/>
    <property type="match status" value="1"/>
</dbReference>
<keyword evidence="5" id="KW-0227">DNA damage</keyword>
<dbReference type="GO" id="GO:0046872">
    <property type="term" value="F:metal ion binding"/>
    <property type="evidence" value="ECO:0007669"/>
    <property type="project" value="UniProtKB-KW"/>
</dbReference>
<evidence type="ECO:0000256" key="5">
    <source>
        <dbReference type="ARBA" id="ARBA00022763"/>
    </source>
</evidence>
<dbReference type="EMBL" id="CP027860">
    <property type="protein sequence ID" value="AVP99929.1"/>
    <property type="molecule type" value="Genomic_DNA"/>
</dbReference>
<accession>A0A2P1PYK5</accession>
<keyword evidence="8" id="KW-0234">DNA repair</keyword>
<name>A0A2P1PYK5_9GAMM</name>
<dbReference type="InterPro" id="IPR051547">
    <property type="entry name" value="TDP2-like"/>
</dbReference>
<feature type="domain" description="Endonuclease/exonuclease/phosphatase" evidence="9">
    <location>
        <begin position="88"/>
        <end position="360"/>
    </location>
</feature>
<dbReference type="Gene3D" id="3.60.10.10">
    <property type="entry name" value="Endonuclease/exonuclease/phosphatase"/>
    <property type="match status" value="1"/>
</dbReference>
<dbReference type="KEGG" id="xba:C7S18_23340"/>
<dbReference type="Pfam" id="PF03372">
    <property type="entry name" value="Exo_endo_phos"/>
    <property type="match status" value="1"/>
</dbReference>
<evidence type="ECO:0000256" key="4">
    <source>
        <dbReference type="ARBA" id="ARBA00022723"/>
    </source>
</evidence>
<keyword evidence="11" id="KW-1185">Reference proteome</keyword>
<evidence type="ECO:0000256" key="3">
    <source>
        <dbReference type="ARBA" id="ARBA00022722"/>
    </source>
</evidence>
<dbReference type="GO" id="GO:0016787">
    <property type="term" value="F:hydrolase activity"/>
    <property type="evidence" value="ECO:0007669"/>
    <property type="project" value="UniProtKB-KW"/>
</dbReference>
<dbReference type="PANTHER" id="PTHR15822">
    <property type="entry name" value="TRAF AND TNF RECEPTOR-ASSOCIATED PROTEIN"/>
    <property type="match status" value="1"/>
</dbReference>
<dbReference type="SUPFAM" id="SSF56219">
    <property type="entry name" value="DNase I-like"/>
    <property type="match status" value="1"/>
</dbReference>
<dbReference type="InterPro" id="IPR005135">
    <property type="entry name" value="Endo/exonuclease/phosphatase"/>
</dbReference>
<evidence type="ECO:0000256" key="6">
    <source>
        <dbReference type="ARBA" id="ARBA00022801"/>
    </source>
</evidence>
<evidence type="ECO:0000256" key="7">
    <source>
        <dbReference type="ARBA" id="ARBA00022842"/>
    </source>
</evidence>
<dbReference type="Proteomes" id="UP000241074">
    <property type="component" value="Chromosome"/>
</dbReference>
<dbReference type="AlphaFoldDB" id="A0A2P1PYK5"/>
<comment type="cofactor">
    <cofactor evidence="1">
        <name>Mn(2+)</name>
        <dbReference type="ChEBI" id="CHEBI:29035"/>
    </cofactor>
</comment>
<protein>
    <recommendedName>
        <fullName evidence="9">Endonuclease/exonuclease/phosphatase domain-containing protein</fullName>
    </recommendedName>
</protein>
<evidence type="ECO:0000256" key="8">
    <source>
        <dbReference type="ARBA" id="ARBA00023204"/>
    </source>
</evidence>
<proteinExistence type="predicted"/>
<dbReference type="GO" id="GO:0004518">
    <property type="term" value="F:nuclease activity"/>
    <property type="evidence" value="ECO:0007669"/>
    <property type="project" value="UniProtKB-KW"/>
</dbReference>
<organism evidence="10 11">
    <name type="scientific">Ahniella affigens</name>
    <dbReference type="NCBI Taxonomy" id="2021234"/>
    <lineage>
        <taxon>Bacteria</taxon>
        <taxon>Pseudomonadati</taxon>
        <taxon>Pseudomonadota</taxon>
        <taxon>Gammaproteobacteria</taxon>
        <taxon>Lysobacterales</taxon>
        <taxon>Rhodanobacteraceae</taxon>
        <taxon>Ahniella</taxon>
    </lineage>
</organism>
<keyword evidence="7" id="KW-0460">Magnesium</keyword>
<evidence type="ECO:0000313" key="11">
    <source>
        <dbReference type="Proteomes" id="UP000241074"/>
    </source>
</evidence>
<sequence>MQTGSQNFVSNRQRWLYTLGESAISRESRMMANDLINTLKRLHLGGLRQTSINRLQHVLFGGMLVLLGLGSAFAQQLERAPDTAFRYLSWNVSRENFIERQSDMLAILRAAKADVIMLDELPKDVTHESLVTFATKIDGDTWQVVLGQGGGIYQRAAVISRQPSRRLDAFDQLGYADSHRQEWLADAGLERRSLEFNLSLGIPVAAAELEFTPFTLIVVGMDLQCCGNSPGAWQERRRRAETMTIRDTLDQTWTHQTAVIVSGDFNNVQGMMPVETIAGAHLADPSRHLRRAEAVRPDGQTDWTWDGRNTEFPSRPLDHVLYSDALSVLNALVLDTETLPDATLKANDLTSDLSNHCSDHRPVVVDFGWAVQVPPSRMEPPATP</sequence>
<evidence type="ECO:0000256" key="1">
    <source>
        <dbReference type="ARBA" id="ARBA00001936"/>
    </source>
</evidence>
<keyword evidence="4" id="KW-0479">Metal-binding</keyword>
<evidence type="ECO:0000256" key="2">
    <source>
        <dbReference type="ARBA" id="ARBA00001946"/>
    </source>
</evidence>
<dbReference type="GO" id="GO:0006281">
    <property type="term" value="P:DNA repair"/>
    <property type="evidence" value="ECO:0007669"/>
    <property type="project" value="UniProtKB-KW"/>
</dbReference>
<reference evidence="10 11" key="2">
    <citation type="submission" date="2018-03" db="EMBL/GenBank/DDBJ databases">
        <authorList>
            <person name="Keele B.F."/>
        </authorList>
    </citation>
    <scope>NUCLEOTIDE SEQUENCE [LARGE SCALE GENOMIC DNA]</scope>
    <source>
        <strain evidence="10 11">D13</strain>
    </source>
</reference>
<dbReference type="InterPro" id="IPR036691">
    <property type="entry name" value="Endo/exonu/phosph_ase_sf"/>
</dbReference>
<gene>
    <name evidence="10" type="ORF">C7S18_23340</name>
</gene>
<reference evidence="10 11" key="1">
    <citation type="submission" date="2018-03" db="EMBL/GenBank/DDBJ databases">
        <title>Ahniella affigens gen. nov., sp. nov., a gammaproteobacterium isolated from sandy soil near a stream.</title>
        <authorList>
            <person name="Ko Y."/>
            <person name="Kim J.-H."/>
        </authorList>
    </citation>
    <scope>NUCLEOTIDE SEQUENCE [LARGE SCALE GENOMIC DNA]</scope>
    <source>
        <strain evidence="10 11">D13</strain>
    </source>
</reference>